<comment type="subcellular location">
    <subcellularLocation>
        <location evidence="1">Cell membrane</location>
        <topology evidence="1">Multi-pass membrane protein</topology>
    </subcellularLocation>
</comment>
<evidence type="ECO:0000256" key="5">
    <source>
        <dbReference type="ARBA" id="ARBA00022989"/>
    </source>
</evidence>
<gene>
    <name evidence="8" type="ORF">FHG12_00555</name>
</gene>
<dbReference type="AlphaFoldDB" id="A0A5B7ZXZ8"/>
<evidence type="ECO:0000313" key="8">
    <source>
        <dbReference type="EMBL" id="QDA58682.1"/>
    </source>
</evidence>
<dbReference type="PANTHER" id="PTHR33452:SF1">
    <property type="entry name" value="INNER MEMBRANE PROTEIN YPHA-RELATED"/>
    <property type="match status" value="1"/>
</dbReference>
<dbReference type="EMBL" id="CP040896">
    <property type="protein sequence ID" value="QDA58682.1"/>
    <property type="molecule type" value="Genomic_DNA"/>
</dbReference>
<feature type="transmembrane region" description="Helical" evidence="7">
    <location>
        <begin position="108"/>
        <end position="124"/>
    </location>
</feature>
<evidence type="ECO:0000313" key="9">
    <source>
        <dbReference type="Proteomes" id="UP000305398"/>
    </source>
</evidence>
<evidence type="ECO:0000256" key="1">
    <source>
        <dbReference type="ARBA" id="ARBA00004651"/>
    </source>
</evidence>
<keyword evidence="4 7" id="KW-0812">Transmembrane</keyword>
<feature type="transmembrane region" description="Helical" evidence="7">
    <location>
        <begin position="136"/>
        <end position="154"/>
    </location>
</feature>
<name>A0A5B7ZXZ8_9BACT</name>
<protein>
    <submittedName>
        <fullName evidence="8">DoxX family protein</fullName>
    </submittedName>
</protein>
<keyword evidence="3" id="KW-1003">Cell membrane</keyword>
<sequence length="342" mass="37948">MKKLLFATAPFSSRLADVAWLLFRLHLGLSIAIGAGWSKLINLSTAQESAKLASGATALSPPDWFVQQVANLGFTYPSPYFWAWLATWGEFVGGLLVAVGLLTRWGGLQLAIQFLLIAFLWYDAPEPILGMYYQQLLFWAFVLVTTVGGGRYSLDNWLQHRSLAPAAIKVTAPQIALLALMVIGATGNALAQRAGATTSVAEFNKLLRNDWTGTLTYLDYRTQKPVTLPTTLSATQTAPRQLTLAFTYRESATRSVLGQDTLVFSADGREITWSSKLRVVAKTTSTPQGLHLVLEGPGRDDNKPCTIRKTIDLSEQHWSVVKEVKYQDGLQYFVRNRYQFEH</sequence>
<evidence type="ECO:0000256" key="6">
    <source>
        <dbReference type="ARBA" id="ARBA00023136"/>
    </source>
</evidence>
<feature type="transmembrane region" description="Helical" evidence="7">
    <location>
        <begin position="81"/>
        <end position="101"/>
    </location>
</feature>
<dbReference type="PANTHER" id="PTHR33452">
    <property type="entry name" value="OXIDOREDUCTASE CATD-RELATED"/>
    <property type="match status" value="1"/>
</dbReference>
<keyword evidence="5 7" id="KW-1133">Transmembrane helix</keyword>
<evidence type="ECO:0000256" key="3">
    <source>
        <dbReference type="ARBA" id="ARBA00022475"/>
    </source>
</evidence>
<dbReference type="KEGG" id="hyj:FHG12_00555"/>
<dbReference type="InterPro" id="IPR051907">
    <property type="entry name" value="DoxX-like_oxidoreductase"/>
</dbReference>
<accession>A0A5B7ZXZ8</accession>
<dbReference type="RefSeq" id="WP_139513564.1">
    <property type="nucleotide sequence ID" value="NZ_CP040896.1"/>
</dbReference>
<keyword evidence="6 7" id="KW-0472">Membrane</keyword>
<evidence type="ECO:0000256" key="2">
    <source>
        <dbReference type="ARBA" id="ARBA00006679"/>
    </source>
</evidence>
<dbReference type="InterPro" id="IPR032808">
    <property type="entry name" value="DoxX"/>
</dbReference>
<dbReference type="OrthoDB" id="805991at2"/>
<evidence type="ECO:0000256" key="4">
    <source>
        <dbReference type="ARBA" id="ARBA00022692"/>
    </source>
</evidence>
<dbReference type="GO" id="GO:0005886">
    <property type="term" value="C:plasma membrane"/>
    <property type="evidence" value="ECO:0007669"/>
    <property type="project" value="UniProtKB-SubCell"/>
</dbReference>
<keyword evidence="9" id="KW-1185">Reference proteome</keyword>
<proteinExistence type="inferred from homology"/>
<dbReference type="Pfam" id="PF07681">
    <property type="entry name" value="DoxX"/>
    <property type="match status" value="1"/>
</dbReference>
<organism evidence="8 9">
    <name type="scientific">Hymenobacter jejuensis</name>
    <dbReference type="NCBI Taxonomy" id="2502781"/>
    <lineage>
        <taxon>Bacteria</taxon>
        <taxon>Pseudomonadati</taxon>
        <taxon>Bacteroidota</taxon>
        <taxon>Cytophagia</taxon>
        <taxon>Cytophagales</taxon>
        <taxon>Hymenobacteraceae</taxon>
        <taxon>Hymenobacter</taxon>
    </lineage>
</organism>
<comment type="similarity">
    <text evidence="2">Belongs to the DoxX family.</text>
</comment>
<evidence type="ECO:0000256" key="7">
    <source>
        <dbReference type="SAM" id="Phobius"/>
    </source>
</evidence>
<reference evidence="8 9" key="1">
    <citation type="submission" date="2019-06" db="EMBL/GenBank/DDBJ databases">
        <authorList>
            <person name="Srinivasan S."/>
        </authorList>
    </citation>
    <scope>NUCLEOTIDE SEQUENCE [LARGE SCALE GENOMIC DNA]</scope>
    <source>
        <strain evidence="8 9">17J68-5</strain>
    </source>
</reference>
<dbReference type="Proteomes" id="UP000305398">
    <property type="component" value="Chromosome"/>
</dbReference>